<organism evidence="1 2">
    <name type="scientific">Trichonephila clavata</name>
    <name type="common">Joro spider</name>
    <name type="synonym">Nephila clavata</name>
    <dbReference type="NCBI Taxonomy" id="2740835"/>
    <lineage>
        <taxon>Eukaryota</taxon>
        <taxon>Metazoa</taxon>
        <taxon>Ecdysozoa</taxon>
        <taxon>Arthropoda</taxon>
        <taxon>Chelicerata</taxon>
        <taxon>Arachnida</taxon>
        <taxon>Araneae</taxon>
        <taxon>Araneomorphae</taxon>
        <taxon>Entelegynae</taxon>
        <taxon>Araneoidea</taxon>
        <taxon>Nephilidae</taxon>
        <taxon>Trichonephila</taxon>
    </lineage>
</organism>
<dbReference type="Proteomes" id="UP000887116">
    <property type="component" value="Unassembled WGS sequence"/>
</dbReference>
<accession>A0A8X6KH02</accession>
<protein>
    <submittedName>
        <fullName evidence="1">Transposon Tf2-6 polyprotein</fullName>
    </submittedName>
</protein>
<reference evidence="1" key="1">
    <citation type="submission" date="2020-07" db="EMBL/GenBank/DDBJ databases">
        <title>Multicomponent nature underlies the extraordinary mechanical properties of spider dragline silk.</title>
        <authorList>
            <person name="Kono N."/>
            <person name="Nakamura H."/>
            <person name="Mori M."/>
            <person name="Yoshida Y."/>
            <person name="Ohtoshi R."/>
            <person name="Malay A.D."/>
            <person name="Moran D.A.P."/>
            <person name="Tomita M."/>
            <person name="Numata K."/>
            <person name="Arakawa K."/>
        </authorList>
    </citation>
    <scope>NUCLEOTIDE SEQUENCE</scope>
</reference>
<proteinExistence type="predicted"/>
<dbReference type="PANTHER" id="PTHR37984:SF13">
    <property type="entry name" value="RIBONUCLEASE H"/>
    <property type="match status" value="1"/>
</dbReference>
<comment type="caution">
    <text evidence="1">The sequence shown here is derived from an EMBL/GenBank/DDBJ whole genome shotgun (WGS) entry which is preliminary data.</text>
</comment>
<dbReference type="PANTHER" id="PTHR37984">
    <property type="entry name" value="PROTEIN CBG26694"/>
    <property type="match status" value="1"/>
</dbReference>
<dbReference type="Gene3D" id="3.10.10.10">
    <property type="entry name" value="HIV Type 1 Reverse Transcriptase, subunit A, domain 1"/>
    <property type="match status" value="1"/>
</dbReference>
<dbReference type="InterPro" id="IPR043502">
    <property type="entry name" value="DNA/RNA_pol_sf"/>
</dbReference>
<dbReference type="SUPFAM" id="SSF56672">
    <property type="entry name" value="DNA/RNA polymerases"/>
    <property type="match status" value="1"/>
</dbReference>
<dbReference type="GO" id="GO:0071897">
    <property type="term" value="P:DNA biosynthetic process"/>
    <property type="evidence" value="ECO:0007669"/>
    <property type="project" value="UniProtKB-ARBA"/>
</dbReference>
<dbReference type="OrthoDB" id="6426224at2759"/>
<name>A0A8X6KH02_TRICU</name>
<gene>
    <name evidence="1" type="primary">Tf2-6_316</name>
    <name evidence="1" type="ORF">TNCT_601621</name>
</gene>
<dbReference type="AlphaFoldDB" id="A0A8X6KH02"/>
<dbReference type="EMBL" id="BMAO01011150">
    <property type="protein sequence ID" value="GFQ71643.1"/>
    <property type="molecule type" value="Genomic_DNA"/>
</dbReference>
<evidence type="ECO:0000313" key="1">
    <source>
        <dbReference type="EMBL" id="GFQ71643.1"/>
    </source>
</evidence>
<dbReference type="InterPro" id="IPR050951">
    <property type="entry name" value="Retrovirus_Pol_polyprotein"/>
</dbReference>
<evidence type="ECO:0000313" key="2">
    <source>
        <dbReference type="Proteomes" id="UP000887116"/>
    </source>
</evidence>
<keyword evidence="2" id="KW-1185">Reference proteome</keyword>
<sequence>MHLDWPTNKAIRTKIEKKLNDLLREYKVILNDKLGEISNYEPKLKLKPGVKSIFCRLQTVPFALKGRVETDLKTEKFESSERATPVVPVVKTNGSIRLCANYSVTLNPNLIAPQHALIMIGRNIWSFK</sequence>